<keyword evidence="1" id="KW-0479">Metal-binding</keyword>
<feature type="compositionally biased region" description="Polar residues" evidence="3">
    <location>
        <begin position="13"/>
        <end position="33"/>
    </location>
</feature>
<evidence type="ECO:0000256" key="2">
    <source>
        <dbReference type="ARBA" id="ARBA00023242"/>
    </source>
</evidence>
<dbReference type="InterPro" id="IPR001138">
    <property type="entry name" value="Zn2Cys6_DnaBD"/>
</dbReference>
<name>A0AAW0YYI5_9TREE</name>
<evidence type="ECO:0000256" key="3">
    <source>
        <dbReference type="SAM" id="MobiDB-lite"/>
    </source>
</evidence>
<dbReference type="RefSeq" id="XP_066800676.1">
    <property type="nucleotide sequence ID" value="XM_066948903.1"/>
</dbReference>
<dbReference type="CDD" id="cd12148">
    <property type="entry name" value="fungal_TF_MHR"/>
    <property type="match status" value="1"/>
</dbReference>
<dbReference type="PROSITE" id="PS50048">
    <property type="entry name" value="ZN2_CY6_FUNGAL_2"/>
    <property type="match status" value="1"/>
</dbReference>
<dbReference type="InterPro" id="IPR036864">
    <property type="entry name" value="Zn2-C6_fun-type_DNA-bd_sf"/>
</dbReference>
<feature type="region of interest" description="Disordered" evidence="3">
    <location>
        <begin position="1"/>
        <end position="51"/>
    </location>
</feature>
<gene>
    <name evidence="5" type="ORF">IAR55_005813</name>
</gene>
<dbReference type="Gene3D" id="4.10.240.10">
    <property type="entry name" value="Zn(2)-C6 fungal-type DNA-binding domain"/>
    <property type="match status" value="1"/>
</dbReference>
<protein>
    <recommendedName>
        <fullName evidence="4">Zn(2)-C6 fungal-type domain-containing protein</fullName>
    </recommendedName>
</protein>
<dbReference type="Pfam" id="PF04082">
    <property type="entry name" value="Fungal_trans"/>
    <property type="match status" value="1"/>
</dbReference>
<dbReference type="PROSITE" id="PS00463">
    <property type="entry name" value="ZN2_CY6_FUNGAL_1"/>
    <property type="match status" value="1"/>
</dbReference>
<feature type="compositionally biased region" description="Low complexity" evidence="3">
    <location>
        <begin position="636"/>
        <end position="646"/>
    </location>
</feature>
<proteinExistence type="predicted"/>
<dbReference type="PANTHER" id="PTHR47431">
    <property type="entry name" value="ZN(II)2CYS6 TRANSCRIPTION FACTOR (EUROFUNG)-RELATED"/>
    <property type="match status" value="1"/>
</dbReference>
<sequence>MATYHPYQPPPSSTFDEGSSVSPDGSAGTSSLPGGTVDGGHGEGGIGKWTNPKPAPVKAACLSCRTKKAKCDGTRPVCGQCSRKGLECVFVKSRRGGARKRRQVIPPTALSEYLKKLDSLLAAPMHNDLGQETIDLTVEDTTNIVRQYSTREEVFQRYYDDVHPFVPVMPPRGYLNMILPTLLPASPFLLATQTILVLVPHPSDPNPKSANSKRLRQGTSNALGAQTLELVESMIANGTANLECIQALVMLSLWEWSNSGSVPRNRQRSSQAIQLAMTMGLNEMDQFGHGTTGRSVEGLDWQRDMARRTWWTVYSTQMVSSIISGTEPILSPDDPRVHVDFPICSIDDHTWQNYTETIRSCARIFALVNSVYYTEASSDASSWGAKSPPTTPEAQDIARRNIVETDNKVLELIKEAERTNIIELVPGGEEEVVRNLQLAARFGLAVVHIHIHRNQAFPEVSLFSKRICGLPQAPDFSMSPSLATPDASQHSELGVQITNGMNGNHYDDGNMYSGESSTSHSTGEIYKHESTNGFDVSTINTAGTGNGNITGSLDMYNNGSYQADWSNGQDDGQANFDFISEMWQPETYPEDLPAPWFTYPGGAASLYTPVINELNHHPASIVTINTPSEGRHNRRLSGSSSLASTSRPHKAWGVDEKADKVLPPLQDKSLDIFPPGISLARCATAAHMIVRLEVLHRSAVMAMWDGPPKWAPFCSCGLVTGAYAFLLLALAVQAESSFSGYTNSKTEEVEALLTNVKVILAGLEAYGVMWGGIDAMAGEVRAALEAATRLPYEVQAQIEATTPVE</sequence>
<dbReference type="SUPFAM" id="SSF57701">
    <property type="entry name" value="Zn2/Cys6 DNA-binding domain"/>
    <property type="match status" value="1"/>
</dbReference>
<dbReference type="InterPro" id="IPR007219">
    <property type="entry name" value="XnlR_reg_dom"/>
</dbReference>
<feature type="region of interest" description="Disordered" evidence="3">
    <location>
        <begin position="625"/>
        <end position="649"/>
    </location>
</feature>
<dbReference type="GO" id="GO:0008270">
    <property type="term" value="F:zinc ion binding"/>
    <property type="evidence" value="ECO:0007669"/>
    <property type="project" value="InterPro"/>
</dbReference>
<dbReference type="KEGG" id="kne:92183071"/>
<dbReference type="CDD" id="cd00067">
    <property type="entry name" value="GAL4"/>
    <property type="match status" value="1"/>
</dbReference>
<reference evidence="5 6" key="1">
    <citation type="journal article" date="2024" name="bioRxiv">
        <title>Comparative genomics of Cryptococcus and Kwoniella reveals pathogenesis evolution and contrasting karyotype dynamics via intercentromeric recombination or chromosome fusion.</title>
        <authorList>
            <person name="Coelho M.A."/>
            <person name="David-Palma M."/>
            <person name="Shea T."/>
            <person name="Bowers K."/>
            <person name="McGinley-Smith S."/>
            <person name="Mohammad A.W."/>
            <person name="Gnirke A."/>
            <person name="Yurkov A.M."/>
            <person name="Nowrousian M."/>
            <person name="Sun S."/>
            <person name="Cuomo C.A."/>
            <person name="Heitman J."/>
        </authorList>
    </citation>
    <scope>NUCLEOTIDE SEQUENCE [LARGE SCALE GENOMIC DNA]</scope>
    <source>
        <strain evidence="5 6">CBS 13917</strain>
    </source>
</reference>
<dbReference type="PANTHER" id="PTHR47431:SF1">
    <property type="entry name" value="ZN(II)2CYS6 TRANSCRIPTION FACTOR (EUROFUNG)"/>
    <property type="match status" value="1"/>
</dbReference>
<evidence type="ECO:0000313" key="5">
    <source>
        <dbReference type="EMBL" id="KAK8846726.1"/>
    </source>
</evidence>
<dbReference type="GO" id="GO:0000981">
    <property type="term" value="F:DNA-binding transcription factor activity, RNA polymerase II-specific"/>
    <property type="evidence" value="ECO:0007669"/>
    <property type="project" value="InterPro"/>
</dbReference>
<comment type="caution">
    <text evidence="5">The sequence shown here is derived from an EMBL/GenBank/DDBJ whole genome shotgun (WGS) entry which is preliminary data.</text>
</comment>
<dbReference type="AlphaFoldDB" id="A0AAW0YYI5"/>
<dbReference type="EMBL" id="JBCAWK010000011">
    <property type="protein sequence ID" value="KAK8846726.1"/>
    <property type="molecule type" value="Genomic_DNA"/>
</dbReference>
<keyword evidence="6" id="KW-1185">Reference proteome</keyword>
<accession>A0AAW0YYI5</accession>
<evidence type="ECO:0000256" key="1">
    <source>
        <dbReference type="ARBA" id="ARBA00022723"/>
    </source>
</evidence>
<dbReference type="SMART" id="SM00066">
    <property type="entry name" value="GAL4"/>
    <property type="match status" value="1"/>
</dbReference>
<feature type="domain" description="Zn(2)-C6 fungal-type" evidence="4">
    <location>
        <begin position="60"/>
        <end position="90"/>
    </location>
</feature>
<evidence type="ECO:0000313" key="6">
    <source>
        <dbReference type="Proteomes" id="UP001388673"/>
    </source>
</evidence>
<feature type="compositionally biased region" description="Gly residues" evidence="3">
    <location>
        <begin position="36"/>
        <end position="47"/>
    </location>
</feature>
<organism evidence="5 6">
    <name type="scientific">Kwoniella newhampshirensis</name>
    <dbReference type="NCBI Taxonomy" id="1651941"/>
    <lineage>
        <taxon>Eukaryota</taxon>
        <taxon>Fungi</taxon>
        <taxon>Dikarya</taxon>
        <taxon>Basidiomycota</taxon>
        <taxon>Agaricomycotina</taxon>
        <taxon>Tremellomycetes</taxon>
        <taxon>Tremellales</taxon>
        <taxon>Cryptococcaceae</taxon>
        <taxon>Kwoniella</taxon>
    </lineage>
</organism>
<dbReference type="Pfam" id="PF00172">
    <property type="entry name" value="Zn_clus"/>
    <property type="match status" value="1"/>
</dbReference>
<dbReference type="Proteomes" id="UP001388673">
    <property type="component" value="Unassembled WGS sequence"/>
</dbReference>
<dbReference type="GeneID" id="92183071"/>
<dbReference type="GO" id="GO:0006351">
    <property type="term" value="P:DNA-templated transcription"/>
    <property type="evidence" value="ECO:0007669"/>
    <property type="project" value="InterPro"/>
</dbReference>
<evidence type="ECO:0000259" key="4">
    <source>
        <dbReference type="PROSITE" id="PS50048"/>
    </source>
</evidence>
<dbReference type="GO" id="GO:0003677">
    <property type="term" value="F:DNA binding"/>
    <property type="evidence" value="ECO:0007669"/>
    <property type="project" value="InterPro"/>
</dbReference>
<keyword evidence="2" id="KW-0539">Nucleus</keyword>